<keyword evidence="8" id="KW-0812">Transmembrane</keyword>
<dbReference type="Proteomes" id="UP001294444">
    <property type="component" value="Unassembled WGS sequence"/>
</dbReference>
<dbReference type="InterPro" id="IPR006544">
    <property type="entry name" value="P-type_TPase_V"/>
</dbReference>
<dbReference type="GO" id="GO:0006874">
    <property type="term" value="P:intracellular calcium ion homeostasis"/>
    <property type="evidence" value="ECO:0007669"/>
    <property type="project" value="TreeGrafter"/>
</dbReference>
<keyword evidence="4" id="KW-0547">Nucleotide-binding</keyword>
<evidence type="ECO:0000256" key="7">
    <source>
        <dbReference type="ARBA" id="ARBA00022967"/>
    </source>
</evidence>
<dbReference type="PANTHER" id="PTHR45630:SF8">
    <property type="entry name" value="CATION-TRANSPORTING ATPASE"/>
    <property type="match status" value="1"/>
</dbReference>
<feature type="transmembrane region" description="Helical" evidence="8">
    <location>
        <begin position="105"/>
        <end position="124"/>
    </location>
</feature>
<evidence type="ECO:0000256" key="8">
    <source>
        <dbReference type="SAM" id="Phobius"/>
    </source>
</evidence>
<dbReference type="SUPFAM" id="SSF81665">
    <property type="entry name" value="Calcium ATPase, transmembrane domain M"/>
    <property type="match status" value="1"/>
</dbReference>
<dbReference type="InterPro" id="IPR023298">
    <property type="entry name" value="ATPase_P-typ_TM_dom_sf"/>
</dbReference>
<feature type="transmembrane region" description="Helical" evidence="8">
    <location>
        <begin position="144"/>
        <end position="164"/>
    </location>
</feature>
<evidence type="ECO:0000256" key="6">
    <source>
        <dbReference type="ARBA" id="ARBA00022842"/>
    </source>
</evidence>
<dbReference type="GO" id="GO:0005524">
    <property type="term" value="F:ATP binding"/>
    <property type="evidence" value="ECO:0007669"/>
    <property type="project" value="UniProtKB-KW"/>
</dbReference>
<protein>
    <recommendedName>
        <fullName evidence="11">Cation-transporting atpase 4</fullName>
    </recommendedName>
</protein>
<keyword evidence="5" id="KW-0067">ATP-binding</keyword>
<evidence type="ECO:0008006" key="11">
    <source>
        <dbReference type="Google" id="ProtNLM"/>
    </source>
</evidence>
<comment type="subcellular location">
    <subcellularLocation>
        <location evidence="1">Membrane</location>
        <topology evidence="1">Multi-pass membrane protein</topology>
    </subcellularLocation>
</comment>
<dbReference type="GO" id="GO:0016020">
    <property type="term" value="C:membrane"/>
    <property type="evidence" value="ECO:0007669"/>
    <property type="project" value="UniProtKB-SubCell"/>
</dbReference>
<keyword evidence="2" id="KW-0597">Phosphoprotein</keyword>
<comment type="caution">
    <text evidence="9">The sequence shown here is derived from an EMBL/GenBank/DDBJ whole genome shotgun (WGS) entry which is preliminary data.</text>
</comment>
<evidence type="ECO:0000256" key="1">
    <source>
        <dbReference type="ARBA" id="ARBA00004141"/>
    </source>
</evidence>
<organism evidence="9 10">
    <name type="scientific">Melanopsichium pennsylvanicum</name>
    <dbReference type="NCBI Taxonomy" id="63383"/>
    <lineage>
        <taxon>Eukaryota</taxon>
        <taxon>Fungi</taxon>
        <taxon>Dikarya</taxon>
        <taxon>Basidiomycota</taxon>
        <taxon>Ustilaginomycotina</taxon>
        <taxon>Ustilaginomycetes</taxon>
        <taxon>Ustilaginales</taxon>
        <taxon>Ustilaginaceae</taxon>
        <taxon>Melanopsichium</taxon>
    </lineage>
</organism>
<keyword evidence="3" id="KW-0479">Metal-binding</keyword>
<evidence type="ECO:0000256" key="4">
    <source>
        <dbReference type="ARBA" id="ARBA00022741"/>
    </source>
</evidence>
<evidence type="ECO:0000313" key="10">
    <source>
        <dbReference type="Proteomes" id="UP001294444"/>
    </source>
</evidence>
<dbReference type="GO" id="GO:0019829">
    <property type="term" value="F:ATPase-coupled monoatomic cation transmembrane transporter activity"/>
    <property type="evidence" value="ECO:0007669"/>
    <property type="project" value="TreeGrafter"/>
</dbReference>
<keyword evidence="10" id="KW-1185">Reference proteome</keyword>
<evidence type="ECO:0000256" key="2">
    <source>
        <dbReference type="ARBA" id="ARBA00022553"/>
    </source>
</evidence>
<feature type="transmembrane region" description="Helical" evidence="8">
    <location>
        <begin position="26"/>
        <end position="48"/>
    </location>
</feature>
<evidence type="ECO:0000313" key="9">
    <source>
        <dbReference type="EMBL" id="SNX87341.1"/>
    </source>
</evidence>
<evidence type="ECO:0000256" key="5">
    <source>
        <dbReference type="ARBA" id="ARBA00022840"/>
    </source>
</evidence>
<keyword evidence="6" id="KW-0460">Magnesium</keyword>
<keyword evidence="7" id="KW-1278">Translocase</keyword>
<evidence type="ECO:0000256" key="3">
    <source>
        <dbReference type="ARBA" id="ARBA00022723"/>
    </source>
</evidence>
<gene>
    <name evidence="9" type="ORF">MEPE_06051</name>
</gene>
<sequence>MATIGTYSHVHTPIHPRAPTANLVSVRVLVSLIGQVVICGGFQFWAFYYTRRQPWYEPPEIDPDELNVVNPENSAVFLISSFQYVVGSIVYSTGYPYRKPVWTNLWLMTTVTLLFGFSLYAIFAPSGFVVDLLGLVEFPTSFHITLFIAVILNTILCFLFESVLSKYVVKLIKGFQRLARRSRRLKTRKHGSKMYRAVERSMQHDGDA</sequence>
<reference evidence="9" key="1">
    <citation type="submission" date="2023-10" db="EMBL/GenBank/DDBJ databases">
        <authorList>
            <person name="Guldener U."/>
        </authorList>
    </citation>
    <scope>NUCLEOTIDE SEQUENCE</scope>
    <source>
        <strain evidence="9">Mp4</strain>
    </source>
</reference>
<proteinExistence type="predicted"/>
<dbReference type="AlphaFoldDB" id="A0AAJ4XSU7"/>
<dbReference type="EMBL" id="OAPG01000019">
    <property type="protein sequence ID" value="SNX87341.1"/>
    <property type="molecule type" value="Genomic_DNA"/>
</dbReference>
<name>A0AAJ4XSU7_9BASI</name>
<keyword evidence="8" id="KW-0472">Membrane</keyword>
<feature type="transmembrane region" description="Helical" evidence="8">
    <location>
        <begin position="75"/>
        <end position="93"/>
    </location>
</feature>
<keyword evidence="8" id="KW-1133">Transmembrane helix</keyword>
<dbReference type="GO" id="GO:0046872">
    <property type="term" value="F:metal ion binding"/>
    <property type="evidence" value="ECO:0007669"/>
    <property type="project" value="UniProtKB-KW"/>
</dbReference>
<dbReference type="GO" id="GO:0140358">
    <property type="term" value="F:P-type transmembrane transporter activity"/>
    <property type="evidence" value="ECO:0007669"/>
    <property type="project" value="InterPro"/>
</dbReference>
<accession>A0AAJ4XSU7</accession>
<dbReference type="PANTHER" id="PTHR45630">
    <property type="entry name" value="CATION-TRANSPORTING ATPASE-RELATED"/>
    <property type="match status" value="1"/>
</dbReference>